<dbReference type="InterPro" id="IPR013087">
    <property type="entry name" value="Znf_C2H2_type"/>
</dbReference>
<dbReference type="InterPro" id="IPR036236">
    <property type="entry name" value="Znf_C2H2_sf"/>
</dbReference>
<feature type="domain" description="C2H2-type" evidence="2">
    <location>
        <begin position="149"/>
        <end position="173"/>
    </location>
</feature>
<feature type="domain" description="U1-type" evidence="3">
    <location>
        <begin position="146"/>
        <end position="180"/>
    </location>
</feature>
<feature type="domain" description="C2H2-type" evidence="2">
    <location>
        <begin position="15"/>
        <end position="39"/>
    </location>
</feature>
<evidence type="ECO:0000256" key="1">
    <source>
        <dbReference type="SAM" id="MobiDB-lite"/>
    </source>
</evidence>
<evidence type="ECO:0000259" key="3">
    <source>
        <dbReference type="SMART" id="SM00451"/>
    </source>
</evidence>
<feature type="domain" description="C2H2-type" evidence="2">
    <location>
        <begin position="210"/>
        <end position="230"/>
    </location>
</feature>
<dbReference type="SUPFAM" id="SSF57667">
    <property type="entry name" value="beta-beta-alpha zinc fingers"/>
    <property type="match status" value="4"/>
</dbReference>
<dbReference type="Gene3D" id="3.30.160.60">
    <property type="entry name" value="Classic Zinc Finger"/>
    <property type="match status" value="3"/>
</dbReference>
<reference evidence="4 5" key="1">
    <citation type="submission" date="2019-09" db="EMBL/GenBank/DDBJ databases">
        <title>Bird 10,000 Genomes (B10K) Project - Family phase.</title>
        <authorList>
            <person name="Zhang G."/>
        </authorList>
    </citation>
    <scope>NUCLEOTIDE SEQUENCE [LARGE SCALE GENOMIC DNA]</scope>
    <source>
        <strain evidence="4">B10K-DU-001-23</strain>
        <tissue evidence="4">Muscle</tissue>
    </source>
</reference>
<dbReference type="OrthoDB" id="1925236at2759"/>
<dbReference type="Proteomes" id="UP000518305">
    <property type="component" value="Unassembled WGS sequence"/>
</dbReference>
<protein>
    <submittedName>
        <fullName evidence="4">ZMAT1 protein</fullName>
    </submittedName>
</protein>
<evidence type="ECO:0000313" key="4">
    <source>
        <dbReference type="EMBL" id="NXG65251.1"/>
    </source>
</evidence>
<keyword evidence="5" id="KW-1185">Reference proteome</keyword>
<comment type="caution">
    <text evidence="4">The sequence shown here is derived from an EMBL/GenBank/DDBJ whole genome shotgun (WGS) entry which is preliminary data.</text>
</comment>
<feature type="compositionally biased region" description="Polar residues" evidence="1">
    <location>
        <begin position="472"/>
        <end position="482"/>
    </location>
</feature>
<feature type="domain" description="U1-type" evidence="3">
    <location>
        <begin position="207"/>
        <end position="241"/>
    </location>
</feature>
<accession>A0A7K9DKI5</accession>
<feature type="domain" description="U1-type" evidence="3">
    <location>
        <begin position="12"/>
        <end position="46"/>
    </location>
</feature>
<dbReference type="InterPro" id="IPR003604">
    <property type="entry name" value="Matrin/U1-like-C_Znf_C2H2"/>
</dbReference>
<dbReference type="GO" id="GO:0003676">
    <property type="term" value="F:nucleic acid binding"/>
    <property type="evidence" value="ECO:0007669"/>
    <property type="project" value="InterPro"/>
</dbReference>
<feature type="domain" description="C2H2-type" evidence="2">
    <location>
        <begin position="83"/>
        <end position="107"/>
    </location>
</feature>
<feature type="domain" description="U1-type" evidence="3">
    <location>
        <begin position="80"/>
        <end position="114"/>
    </location>
</feature>
<sequence>DILDEATRKDLFTDTFCKLCRVVLQFESQRMSHYKGKKHAQKVRLYIQMHGEKSVRQEKDGSSFQLALAWFQVNGSEVVDKNKYCNLCNMIFTSPIVALSHYLGKIHAKKLKQLSGDQAYMPAQSMQPVPAEDSSTSSNARLKINDPEKYCRLCCAPFDNPVTAHQHYVGKKHRRNEARKKLLEELGDKAIPAESSTSGSFFSAIGAGYYLCPVCNITLTSIETYQSHMQGNFLSNLCRETVLAILRKKSNKTNYSFQDELTDHIQVQKAQDLQPGRYLVKAEEEEFQDKNIEGGSNLGEVLSSNFKYAQVQHYSLFSETQWSTTTGENRSPSWPSAGEHALEKTPNCHDNKGYYKVGQASEVATIREKSFSLHLVAPSEGCYKLRLAETFTSSYKNEQKFQLEHSEEEKYTREELKYEKETTKQKRKKNSEDAHLGKENEKQKRIKVEIGLGKEKKSRPYKENPAEKESKNPQNGKKSQTNMKREDELLWDESVLTY</sequence>
<dbReference type="PANTHER" id="PTHR46742:SF2">
    <property type="entry name" value="ZINC FINGER MATRIN-TYPE PROTEIN 1"/>
    <property type="match status" value="1"/>
</dbReference>
<dbReference type="Pfam" id="PF12874">
    <property type="entry name" value="zf-met"/>
    <property type="match status" value="4"/>
</dbReference>
<feature type="compositionally biased region" description="Basic and acidic residues" evidence="1">
    <location>
        <begin position="398"/>
        <end position="471"/>
    </location>
</feature>
<evidence type="ECO:0000259" key="2">
    <source>
        <dbReference type="SMART" id="SM00355"/>
    </source>
</evidence>
<gene>
    <name evidence="4" type="primary">Zmat1</name>
    <name evidence="4" type="ORF">HEMCOM_R02173</name>
</gene>
<dbReference type="AlphaFoldDB" id="A0A7K9DKI5"/>
<proteinExistence type="predicted"/>
<organism evidence="4 5">
    <name type="scientific">Hemiprocne comata</name>
    <dbReference type="NCBI Taxonomy" id="243314"/>
    <lineage>
        <taxon>Eukaryota</taxon>
        <taxon>Metazoa</taxon>
        <taxon>Chordata</taxon>
        <taxon>Craniata</taxon>
        <taxon>Vertebrata</taxon>
        <taxon>Euteleostomi</taxon>
        <taxon>Archelosauria</taxon>
        <taxon>Archosauria</taxon>
        <taxon>Dinosauria</taxon>
        <taxon>Saurischia</taxon>
        <taxon>Theropoda</taxon>
        <taxon>Coelurosauria</taxon>
        <taxon>Aves</taxon>
        <taxon>Neognathae</taxon>
        <taxon>Neoaves</taxon>
        <taxon>Strisores</taxon>
        <taxon>Apodiformes</taxon>
        <taxon>Apodidae</taxon>
        <taxon>Hemiprocninae</taxon>
        <taxon>Hemiprocne</taxon>
    </lineage>
</organism>
<dbReference type="PANTHER" id="PTHR46742">
    <property type="entry name" value="LYSINE-RICH COILED-COIL PROTEIN 1"/>
    <property type="match status" value="1"/>
</dbReference>
<dbReference type="GO" id="GO:0008270">
    <property type="term" value="F:zinc ion binding"/>
    <property type="evidence" value="ECO:0007669"/>
    <property type="project" value="InterPro"/>
</dbReference>
<feature type="non-terminal residue" evidence="4">
    <location>
        <position position="1"/>
    </location>
</feature>
<evidence type="ECO:0000313" key="5">
    <source>
        <dbReference type="Proteomes" id="UP000518305"/>
    </source>
</evidence>
<dbReference type="SMART" id="SM00355">
    <property type="entry name" value="ZnF_C2H2"/>
    <property type="match status" value="4"/>
</dbReference>
<feature type="region of interest" description="Disordered" evidence="1">
    <location>
        <begin position="398"/>
        <end position="498"/>
    </location>
</feature>
<feature type="non-terminal residue" evidence="4">
    <location>
        <position position="498"/>
    </location>
</feature>
<dbReference type="EMBL" id="VWZJ01011879">
    <property type="protein sequence ID" value="NXG65251.1"/>
    <property type="molecule type" value="Genomic_DNA"/>
</dbReference>
<name>A0A7K9DKI5_9AVES</name>
<dbReference type="SMART" id="SM00451">
    <property type="entry name" value="ZnF_U1"/>
    <property type="match status" value="4"/>
</dbReference>